<keyword evidence="3" id="KW-1185">Reference proteome</keyword>
<proteinExistence type="predicted"/>
<sequence length="98" mass="11096">MHTRGCLSLSPLPLVKKFIFAFFLTFFFLIVGTKKTCNIHRDGLRFMQRRRRDEQTERRKSAVGPCVLLTFCTVISALEFVPLSAGNEDGNGKICAVK</sequence>
<feature type="transmembrane region" description="Helical" evidence="1">
    <location>
        <begin position="18"/>
        <end position="40"/>
    </location>
</feature>
<feature type="transmembrane region" description="Helical" evidence="1">
    <location>
        <begin position="61"/>
        <end position="81"/>
    </location>
</feature>
<evidence type="ECO:0008006" key="4">
    <source>
        <dbReference type="Google" id="ProtNLM"/>
    </source>
</evidence>
<reference evidence="2" key="1">
    <citation type="thesis" date="2020" institute="ProQuest LLC" country="789 East Eisenhower Parkway, Ann Arbor, MI, USA">
        <title>Comparative Genomics and Chromosome Evolution.</title>
        <authorList>
            <person name="Mudd A.B."/>
        </authorList>
    </citation>
    <scope>NUCLEOTIDE SEQUENCE</scope>
    <source>
        <strain evidence="2">HN-11 Male</strain>
        <tissue evidence="2">Kidney and liver</tissue>
    </source>
</reference>
<keyword evidence="1" id="KW-0472">Membrane</keyword>
<evidence type="ECO:0000313" key="2">
    <source>
        <dbReference type="EMBL" id="KAG9471143.1"/>
    </source>
</evidence>
<evidence type="ECO:0000256" key="1">
    <source>
        <dbReference type="SAM" id="Phobius"/>
    </source>
</evidence>
<organism evidence="2 3">
    <name type="scientific">Eleutherodactylus coqui</name>
    <name type="common">Puerto Rican coqui</name>
    <dbReference type="NCBI Taxonomy" id="57060"/>
    <lineage>
        <taxon>Eukaryota</taxon>
        <taxon>Metazoa</taxon>
        <taxon>Chordata</taxon>
        <taxon>Craniata</taxon>
        <taxon>Vertebrata</taxon>
        <taxon>Euteleostomi</taxon>
        <taxon>Amphibia</taxon>
        <taxon>Batrachia</taxon>
        <taxon>Anura</taxon>
        <taxon>Neobatrachia</taxon>
        <taxon>Hyloidea</taxon>
        <taxon>Eleutherodactylidae</taxon>
        <taxon>Eleutherodactylinae</taxon>
        <taxon>Eleutherodactylus</taxon>
        <taxon>Eleutherodactylus</taxon>
    </lineage>
</organism>
<evidence type="ECO:0000313" key="3">
    <source>
        <dbReference type="Proteomes" id="UP000770717"/>
    </source>
</evidence>
<dbReference type="AlphaFoldDB" id="A0A8J6EKP5"/>
<dbReference type="EMBL" id="WNTK01000177">
    <property type="protein sequence ID" value="KAG9471143.1"/>
    <property type="molecule type" value="Genomic_DNA"/>
</dbReference>
<dbReference type="Proteomes" id="UP000770717">
    <property type="component" value="Unassembled WGS sequence"/>
</dbReference>
<keyword evidence="1" id="KW-0812">Transmembrane</keyword>
<keyword evidence="1" id="KW-1133">Transmembrane helix</keyword>
<protein>
    <recommendedName>
        <fullName evidence="4">Transmembrane protein</fullName>
    </recommendedName>
</protein>
<accession>A0A8J6EKP5</accession>
<comment type="caution">
    <text evidence="2">The sequence shown here is derived from an EMBL/GenBank/DDBJ whole genome shotgun (WGS) entry which is preliminary data.</text>
</comment>
<name>A0A8J6EKP5_ELECQ</name>
<gene>
    <name evidence="2" type="ORF">GDO78_015710</name>
</gene>